<gene>
    <name evidence="2" type="ORF">CXB45_10420</name>
</gene>
<dbReference type="RefSeq" id="WP_101174358.1">
    <property type="nucleotide sequence ID" value="NZ_JAKRKB010000012.1"/>
</dbReference>
<organism evidence="2 3">
    <name type="scientific">Corynebacterium mastitidis</name>
    <dbReference type="NCBI Taxonomy" id="161890"/>
    <lineage>
        <taxon>Bacteria</taxon>
        <taxon>Bacillati</taxon>
        <taxon>Actinomycetota</taxon>
        <taxon>Actinomycetes</taxon>
        <taxon>Mycobacteriales</taxon>
        <taxon>Corynebacteriaceae</taxon>
        <taxon>Corynebacterium</taxon>
    </lineage>
</organism>
<dbReference type="EMBL" id="PJAF01000043">
    <property type="protein sequence ID" value="PKF67792.1"/>
    <property type="molecule type" value="Genomic_DNA"/>
</dbReference>
<evidence type="ECO:0000313" key="2">
    <source>
        <dbReference type="EMBL" id="PKF67792.1"/>
    </source>
</evidence>
<dbReference type="SMART" id="SM01040">
    <property type="entry name" value="Bro-N"/>
    <property type="match status" value="1"/>
</dbReference>
<dbReference type="GO" id="GO:0003677">
    <property type="term" value="F:DNA binding"/>
    <property type="evidence" value="ECO:0007669"/>
    <property type="project" value="InterPro"/>
</dbReference>
<dbReference type="Proteomes" id="UP000233249">
    <property type="component" value="Unassembled WGS sequence"/>
</dbReference>
<dbReference type="Pfam" id="PF03374">
    <property type="entry name" value="ANT"/>
    <property type="match status" value="1"/>
</dbReference>
<feature type="domain" description="Bro-N" evidence="1">
    <location>
        <begin position="1"/>
        <end position="104"/>
    </location>
</feature>
<name>A0A2N0X516_9CORY</name>
<dbReference type="PANTHER" id="PTHR36180">
    <property type="entry name" value="DNA-BINDING PROTEIN-RELATED-RELATED"/>
    <property type="match status" value="1"/>
</dbReference>
<dbReference type="PANTHER" id="PTHR36180:SF2">
    <property type="entry name" value="BRO FAMILY PROTEIN"/>
    <property type="match status" value="1"/>
</dbReference>
<dbReference type="Pfam" id="PF02498">
    <property type="entry name" value="Bro-N"/>
    <property type="match status" value="1"/>
</dbReference>
<sequence length="260" mass="28667">MDVQLFNFRDHQVRVVAAEDGEPCWVASDVAKVLGYRSAPEVSRFVRGRHKGIAILDTPGGKQQMTVLSEAGLYAAIMKSRAKAAEAFQDWVTDEVLPSIRRRGGYLTPAAAEEALTNPDFIIRLATDLKAERARRAELEAQAKLVAPKVLFADAVSASKTSILVGDLAKILRGNGIQVGANRLFAWLRSHGFLVSRKGTDWNMPTQRAMELGLFRVKETTVVHSDGHTSLSKTPKITGKGQEYFISRFLDGRFQIEEVA</sequence>
<comment type="caution">
    <text evidence="2">The sequence shown here is derived from an EMBL/GenBank/DDBJ whole genome shotgun (WGS) entry which is preliminary data.</text>
</comment>
<dbReference type="PROSITE" id="PS51750">
    <property type="entry name" value="BRO_N"/>
    <property type="match status" value="1"/>
</dbReference>
<accession>A0A2N0X516</accession>
<dbReference type="InterPro" id="IPR005039">
    <property type="entry name" value="Ant_C"/>
</dbReference>
<evidence type="ECO:0000259" key="1">
    <source>
        <dbReference type="PROSITE" id="PS51750"/>
    </source>
</evidence>
<reference evidence="2 3" key="1">
    <citation type="submission" date="2017-12" db="EMBL/GenBank/DDBJ databases">
        <title>Corynebacterium mastitidis 16-1433 Genome.</title>
        <authorList>
            <person name="Gulvik C.A."/>
        </authorList>
    </citation>
    <scope>NUCLEOTIDE SEQUENCE [LARGE SCALE GENOMIC DNA]</scope>
    <source>
        <strain evidence="2 3">16-1433</strain>
    </source>
</reference>
<dbReference type="AlphaFoldDB" id="A0A2N0X516"/>
<dbReference type="OrthoDB" id="9812611at2"/>
<dbReference type="InterPro" id="IPR003497">
    <property type="entry name" value="BRO_N_domain"/>
</dbReference>
<evidence type="ECO:0000313" key="3">
    <source>
        <dbReference type="Proteomes" id="UP000233249"/>
    </source>
</evidence>
<protein>
    <submittedName>
        <fullName evidence="2">Phage antirepressor Ant</fullName>
    </submittedName>
</protein>
<proteinExistence type="predicted"/>